<keyword evidence="10" id="KW-1185">Reference proteome</keyword>
<dbReference type="OrthoDB" id="779403at2759"/>
<evidence type="ECO:0000256" key="4">
    <source>
        <dbReference type="ARBA" id="ARBA00023125"/>
    </source>
</evidence>
<dbReference type="Gene3D" id="3.40.1810.10">
    <property type="entry name" value="Transcription factor, MADS-box"/>
    <property type="match status" value="1"/>
</dbReference>
<keyword evidence="6" id="KW-0539">Nucleus</keyword>
<dbReference type="PRINTS" id="PR00404">
    <property type="entry name" value="MADSDOMAIN"/>
</dbReference>
<dbReference type="GO" id="GO:0046983">
    <property type="term" value="F:protein dimerization activity"/>
    <property type="evidence" value="ECO:0007669"/>
    <property type="project" value="InterPro"/>
</dbReference>
<dbReference type="CDD" id="cd00266">
    <property type="entry name" value="MADS_SRF_like"/>
    <property type="match status" value="1"/>
</dbReference>
<evidence type="ECO:0000256" key="2">
    <source>
        <dbReference type="ARBA" id="ARBA00023015"/>
    </source>
</evidence>
<dbReference type="InterPro" id="IPR002100">
    <property type="entry name" value="TF_MADSbox"/>
</dbReference>
<evidence type="ECO:0000256" key="3">
    <source>
        <dbReference type="ARBA" id="ARBA00023054"/>
    </source>
</evidence>
<dbReference type="PROSITE" id="PS50066">
    <property type="entry name" value="MADS_BOX_2"/>
    <property type="match status" value="1"/>
</dbReference>
<dbReference type="eggNOG" id="KOG0014">
    <property type="taxonomic scope" value="Eukaryota"/>
</dbReference>
<dbReference type="SUPFAM" id="SSF55455">
    <property type="entry name" value="SRF-like"/>
    <property type="match status" value="1"/>
</dbReference>
<dbReference type="EMBL" id="KB870806">
    <property type="protein sequence ID" value="EOA34686.1"/>
    <property type="molecule type" value="Genomic_DNA"/>
</dbReference>
<keyword evidence="4" id="KW-0238">DNA-binding</keyword>
<dbReference type="PANTHER" id="PTHR11945">
    <property type="entry name" value="MADS BOX PROTEIN"/>
    <property type="match status" value="1"/>
</dbReference>
<comment type="subcellular location">
    <subcellularLocation>
        <location evidence="1">Nucleus</location>
    </subcellularLocation>
</comment>
<organism evidence="9 10">
    <name type="scientific">Capsella rubella</name>
    <dbReference type="NCBI Taxonomy" id="81985"/>
    <lineage>
        <taxon>Eukaryota</taxon>
        <taxon>Viridiplantae</taxon>
        <taxon>Streptophyta</taxon>
        <taxon>Embryophyta</taxon>
        <taxon>Tracheophyta</taxon>
        <taxon>Spermatophyta</taxon>
        <taxon>Magnoliopsida</taxon>
        <taxon>eudicotyledons</taxon>
        <taxon>Gunneridae</taxon>
        <taxon>Pentapetalae</taxon>
        <taxon>rosids</taxon>
        <taxon>malvids</taxon>
        <taxon>Brassicales</taxon>
        <taxon>Brassicaceae</taxon>
        <taxon>Camelineae</taxon>
        <taxon>Capsella</taxon>
    </lineage>
</organism>
<sequence>MGRRKVTHQLITDNATRRVTFRKRKDGLLKKISELTILCGLPACAIIYSEYKDGPELWPNISEVRSLLQRLSELPVEKQIKYMMDQKDLMEKMIQDAEKKLEREKRHTRAMNLGIMASTNDITTESDCSEELLKAAEVVDKKLKLIQERIKAVEAGAPIIMMRE</sequence>
<name>R0GG79_9BRAS</name>
<gene>
    <name evidence="9" type="ORF">CARUB_v10022252mg</name>
</gene>
<keyword evidence="3 7" id="KW-0175">Coiled coil</keyword>
<protein>
    <recommendedName>
        <fullName evidence="8">MADS-box domain-containing protein</fullName>
    </recommendedName>
</protein>
<dbReference type="GO" id="GO:0045944">
    <property type="term" value="P:positive regulation of transcription by RNA polymerase II"/>
    <property type="evidence" value="ECO:0007669"/>
    <property type="project" value="InterPro"/>
</dbReference>
<evidence type="ECO:0000259" key="8">
    <source>
        <dbReference type="PROSITE" id="PS50066"/>
    </source>
</evidence>
<evidence type="ECO:0000256" key="1">
    <source>
        <dbReference type="ARBA" id="ARBA00004123"/>
    </source>
</evidence>
<keyword evidence="2" id="KW-0805">Transcription regulation</keyword>
<evidence type="ECO:0000256" key="6">
    <source>
        <dbReference type="ARBA" id="ARBA00023242"/>
    </source>
</evidence>
<dbReference type="GO" id="GO:0005634">
    <property type="term" value="C:nucleus"/>
    <property type="evidence" value="ECO:0007669"/>
    <property type="project" value="UniProtKB-SubCell"/>
</dbReference>
<dbReference type="InterPro" id="IPR036879">
    <property type="entry name" value="TF_MADSbox_sf"/>
</dbReference>
<dbReference type="PANTHER" id="PTHR11945:SF521">
    <property type="entry name" value="AGAMOUS-LIKE 48-RELATED"/>
    <property type="match status" value="1"/>
</dbReference>
<accession>R0GG79</accession>
<dbReference type="GO" id="GO:0000981">
    <property type="term" value="F:DNA-binding transcription factor activity, RNA polymerase II-specific"/>
    <property type="evidence" value="ECO:0007669"/>
    <property type="project" value="InterPro"/>
</dbReference>
<evidence type="ECO:0000256" key="5">
    <source>
        <dbReference type="ARBA" id="ARBA00023163"/>
    </source>
</evidence>
<evidence type="ECO:0000313" key="10">
    <source>
        <dbReference type="Proteomes" id="UP000029121"/>
    </source>
</evidence>
<dbReference type="GO" id="GO:0000978">
    <property type="term" value="F:RNA polymerase II cis-regulatory region sequence-specific DNA binding"/>
    <property type="evidence" value="ECO:0007669"/>
    <property type="project" value="TreeGrafter"/>
</dbReference>
<dbReference type="STRING" id="81985.R0GG79"/>
<dbReference type="Pfam" id="PF00319">
    <property type="entry name" value="SRF-TF"/>
    <property type="match status" value="1"/>
</dbReference>
<dbReference type="InterPro" id="IPR033897">
    <property type="entry name" value="SRF-like_MADS-box"/>
</dbReference>
<feature type="coiled-coil region" evidence="7">
    <location>
        <begin position="80"/>
        <end position="107"/>
    </location>
</feature>
<dbReference type="Proteomes" id="UP000029121">
    <property type="component" value="Unassembled WGS sequence"/>
</dbReference>
<keyword evidence="5" id="KW-0804">Transcription</keyword>
<reference evidence="10" key="1">
    <citation type="journal article" date="2013" name="Nat. Genet.">
        <title>The Capsella rubella genome and the genomic consequences of rapid mating system evolution.</title>
        <authorList>
            <person name="Slotte T."/>
            <person name="Hazzouri K.M."/>
            <person name="Agren J.A."/>
            <person name="Koenig D."/>
            <person name="Maumus F."/>
            <person name="Guo Y.L."/>
            <person name="Steige K."/>
            <person name="Platts A.E."/>
            <person name="Escobar J.S."/>
            <person name="Newman L.K."/>
            <person name="Wang W."/>
            <person name="Mandakova T."/>
            <person name="Vello E."/>
            <person name="Smith L.M."/>
            <person name="Henz S.R."/>
            <person name="Steffen J."/>
            <person name="Takuno S."/>
            <person name="Brandvain Y."/>
            <person name="Coop G."/>
            <person name="Andolfatto P."/>
            <person name="Hu T.T."/>
            <person name="Blanchette M."/>
            <person name="Clark R.M."/>
            <person name="Quesneville H."/>
            <person name="Nordborg M."/>
            <person name="Gaut B.S."/>
            <person name="Lysak M.A."/>
            <person name="Jenkins J."/>
            <person name="Grimwood J."/>
            <person name="Chapman J."/>
            <person name="Prochnik S."/>
            <person name="Shu S."/>
            <person name="Rokhsar D."/>
            <person name="Schmutz J."/>
            <person name="Weigel D."/>
            <person name="Wright S.I."/>
        </authorList>
    </citation>
    <scope>NUCLEOTIDE SEQUENCE [LARGE SCALE GENOMIC DNA]</scope>
    <source>
        <strain evidence="10">cv. Monte Gargano</strain>
    </source>
</reference>
<dbReference type="KEGG" id="crb:17894990"/>
<evidence type="ECO:0000313" key="9">
    <source>
        <dbReference type="EMBL" id="EOA34686.1"/>
    </source>
</evidence>
<evidence type="ECO:0000256" key="7">
    <source>
        <dbReference type="SAM" id="Coils"/>
    </source>
</evidence>
<dbReference type="AlphaFoldDB" id="R0GG79"/>
<dbReference type="SMART" id="SM00432">
    <property type="entry name" value="MADS"/>
    <property type="match status" value="1"/>
</dbReference>
<dbReference type="FunFam" id="3.40.1810.10:FF:000046">
    <property type="entry name" value="Agamous-like MADS-box protein AGL92"/>
    <property type="match status" value="1"/>
</dbReference>
<feature type="domain" description="MADS-box" evidence="8">
    <location>
        <begin position="1"/>
        <end position="50"/>
    </location>
</feature>
<proteinExistence type="predicted"/>